<gene>
    <name evidence="1" type="ORF">G113_05238</name>
</gene>
<evidence type="ECO:0000313" key="2">
    <source>
        <dbReference type="Proteomes" id="UP000013526"/>
    </source>
</evidence>
<accession>R1GX89</accession>
<name>R1GX89_9GAMM</name>
<dbReference type="PATRIC" id="fig|1268236.3.peg.1046"/>
<dbReference type="EMBL" id="AQGQ01000019">
    <property type="protein sequence ID" value="EOD56155.1"/>
    <property type="molecule type" value="Genomic_DNA"/>
</dbReference>
<dbReference type="PANTHER" id="PTHR15394">
    <property type="entry name" value="SERINE HYDROLASE RBBP9"/>
    <property type="match status" value="1"/>
</dbReference>
<dbReference type="OrthoDB" id="9804993at2"/>
<dbReference type="SUPFAM" id="SSF53474">
    <property type="entry name" value="alpha/beta-Hydrolases"/>
    <property type="match status" value="1"/>
</dbReference>
<keyword evidence="2" id="KW-1185">Reference proteome</keyword>
<dbReference type="Proteomes" id="UP000013526">
    <property type="component" value="Unassembled WGS sequence"/>
</dbReference>
<dbReference type="RefSeq" id="WP_005894676.1">
    <property type="nucleotide sequence ID" value="NZ_AQGQ01000019.1"/>
</dbReference>
<dbReference type="AlphaFoldDB" id="R1GX89"/>
<organism evidence="1 2">
    <name type="scientific">Aeromonas molluscorum 848</name>
    <dbReference type="NCBI Taxonomy" id="1268236"/>
    <lineage>
        <taxon>Bacteria</taxon>
        <taxon>Pseudomonadati</taxon>
        <taxon>Pseudomonadota</taxon>
        <taxon>Gammaproteobacteria</taxon>
        <taxon>Aeromonadales</taxon>
        <taxon>Aeromonadaceae</taxon>
        <taxon>Aeromonas</taxon>
    </lineage>
</organism>
<dbReference type="GO" id="GO:0016787">
    <property type="term" value="F:hydrolase activity"/>
    <property type="evidence" value="ECO:0007669"/>
    <property type="project" value="InterPro"/>
</dbReference>
<evidence type="ECO:0008006" key="3">
    <source>
        <dbReference type="Google" id="ProtNLM"/>
    </source>
</evidence>
<sequence length="210" mass="22509">MSPVKVFIIHGYTASPQANWFPWLATRLEEQDVQVTVLAMPAPHAPAPAAWDAHLLEGIGEADSNTILVGHSLGCIAALRYLHKLPATQSVGGLLLVSGFDEPLATLPELTPFVAQPLPLANIRARLLHCALIASCDDAIVPQPYSARLAQRLQAPLHLLKQGGHFLDREGFTELPLAYEQVMVTVAAIRAAATPDQQIGRAATRGLSPD</sequence>
<dbReference type="Gene3D" id="3.40.50.1820">
    <property type="entry name" value="alpha/beta hydrolase"/>
    <property type="match status" value="1"/>
</dbReference>
<evidence type="ECO:0000313" key="1">
    <source>
        <dbReference type="EMBL" id="EOD56155.1"/>
    </source>
</evidence>
<dbReference type="InterPro" id="IPR029058">
    <property type="entry name" value="AB_hydrolase_fold"/>
</dbReference>
<dbReference type="Pfam" id="PF06821">
    <property type="entry name" value="Ser_hydrolase"/>
    <property type="match status" value="1"/>
</dbReference>
<comment type="caution">
    <text evidence="1">The sequence shown here is derived from an EMBL/GenBank/DDBJ whole genome shotgun (WGS) entry which is preliminary data.</text>
</comment>
<proteinExistence type="predicted"/>
<protein>
    <recommendedName>
        <fullName evidence="3">Esterase</fullName>
    </recommendedName>
</protein>
<reference evidence="1 2" key="1">
    <citation type="journal article" date="2013" name="Genome Announc.">
        <title>Draft Genome Sequence of Aeromonas molluscorum Strain 848TT, Isolated from Bivalve Molluscs.</title>
        <authorList>
            <person name="Spataro N."/>
            <person name="Farfan M."/>
            <person name="Albarral V."/>
            <person name="Sanglas A."/>
            <person name="Loren J.G."/>
            <person name="Fuste M.C."/>
            <person name="Bosch E."/>
        </authorList>
    </citation>
    <scope>NUCLEOTIDE SEQUENCE [LARGE SCALE GENOMIC DNA]</scope>
    <source>
        <strain evidence="1 2">848</strain>
    </source>
</reference>
<dbReference type="InterPro" id="IPR010662">
    <property type="entry name" value="RBBP9/YdeN"/>
</dbReference>
<dbReference type="PANTHER" id="PTHR15394:SF3">
    <property type="entry name" value="SERINE HYDROLASE RBBP9"/>
    <property type="match status" value="1"/>
</dbReference>